<evidence type="ECO:0000256" key="3">
    <source>
        <dbReference type="ARBA" id="ARBA00022475"/>
    </source>
</evidence>
<accession>A0A4R2HRL8</accession>
<dbReference type="Proteomes" id="UP000294508">
    <property type="component" value="Unassembled WGS sequence"/>
</dbReference>
<dbReference type="SUPFAM" id="SSF161098">
    <property type="entry name" value="MetI-like"/>
    <property type="match status" value="1"/>
</dbReference>
<keyword evidence="4 7" id="KW-0812">Transmembrane</keyword>
<keyword evidence="5 7" id="KW-1133">Transmembrane helix</keyword>
<keyword evidence="10" id="KW-1185">Reference proteome</keyword>
<feature type="transmembrane region" description="Helical" evidence="7">
    <location>
        <begin position="71"/>
        <end position="93"/>
    </location>
</feature>
<name>A0A4R2HRL8_9ACTN</name>
<dbReference type="PROSITE" id="PS50928">
    <property type="entry name" value="ABC_TM1"/>
    <property type="match status" value="1"/>
</dbReference>
<protein>
    <submittedName>
        <fullName evidence="9">N-acetylglucosamine transport system permease protein</fullName>
    </submittedName>
</protein>
<comment type="subcellular location">
    <subcellularLocation>
        <location evidence="1 7">Cell membrane</location>
        <topology evidence="1 7">Multi-pass membrane protein</topology>
    </subcellularLocation>
</comment>
<evidence type="ECO:0000256" key="5">
    <source>
        <dbReference type="ARBA" id="ARBA00022989"/>
    </source>
</evidence>
<reference evidence="9 10" key="1">
    <citation type="journal article" date="2015" name="Stand. Genomic Sci.">
        <title>Genomic Encyclopedia of Bacterial and Archaeal Type Strains, Phase III: the genomes of soil and plant-associated and newly described type strains.</title>
        <authorList>
            <person name="Whitman W.B."/>
            <person name="Woyke T."/>
            <person name="Klenk H.P."/>
            <person name="Zhou Y."/>
            <person name="Lilburn T.G."/>
            <person name="Beck B.J."/>
            <person name="De Vos P."/>
            <person name="Vandamme P."/>
            <person name="Eisen J.A."/>
            <person name="Garrity G."/>
            <person name="Hugenholtz P."/>
            <person name="Kyrpides N.C."/>
        </authorList>
    </citation>
    <scope>NUCLEOTIDE SEQUENCE [LARGE SCALE GENOMIC DNA]</scope>
    <source>
        <strain evidence="9 10">VKM Ac-2572</strain>
    </source>
</reference>
<comment type="similarity">
    <text evidence="7">Belongs to the binding-protein-dependent transport system permease family.</text>
</comment>
<feature type="transmembrane region" description="Helical" evidence="7">
    <location>
        <begin position="226"/>
        <end position="246"/>
    </location>
</feature>
<evidence type="ECO:0000256" key="6">
    <source>
        <dbReference type="ARBA" id="ARBA00023136"/>
    </source>
</evidence>
<comment type="caution">
    <text evidence="9">The sequence shown here is derived from an EMBL/GenBank/DDBJ whole genome shotgun (WGS) entry which is preliminary data.</text>
</comment>
<dbReference type="InterPro" id="IPR051393">
    <property type="entry name" value="ABC_transporter_permease"/>
</dbReference>
<feature type="transmembrane region" description="Helical" evidence="7">
    <location>
        <begin position="163"/>
        <end position="183"/>
    </location>
</feature>
<organism evidence="9 10">
    <name type="scientific">Kribbella steppae</name>
    <dbReference type="NCBI Taxonomy" id="2512223"/>
    <lineage>
        <taxon>Bacteria</taxon>
        <taxon>Bacillati</taxon>
        <taxon>Actinomycetota</taxon>
        <taxon>Actinomycetes</taxon>
        <taxon>Propionibacteriales</taxon>
        <taxon>Kribbellaceae</taxon>
        <taxon>Kribbella</taxon>
    </lineage>
</organism>
<evidence type="ECO:0000256" key="7">
    <source>
        <dbReference type="RuleBase" id="RU363032"/>
    </source>
</evidence>
<dbReference type="GO" id="GO:0055085">
    <property type="term" value="P:transmembrane transport"/>
    <property type="evidence" value="ECO:0007669"/>
    <property type="project" value="InterPro"/>
</dbReference>
<dbReference type="InterPro" id="IPR035906">
    <property type="entry name" value="MetI-like_sf"/>
</dbReference>
<keyword evidence="2 7" id="KW-0813">Transport</keyword>
<dbReference type="Pfam" id="PF00528">
    <property type="entry name" value="BPD_transp_1"/>
    <property type="match status" value="1"/>
</dbReference>
<dbReference type="PANTHER" id="PTHR30193:SF41">
    <property type="entry name" value="DIACETYLCHITOBIOSE UPTAKE SYSTEM PERMEASE PROTEIN NGCF"/>
    <property type="match status" value="1"/>
</dbReference>
<feature type="domain" description="ABC transmembrane type-1" evidence="8">
    <location>
        <begin position="67"/>
        <end position="292"/>
    </location>
</feature>
<gene>
    <name evidence="9" type="ORF">EV652_103578</name>
</gene>
<feature type="transmembrane region" description="Helical" evidence="7">
    <location>
        <begin position="114"/>
        <end position="134"/>
    </location>
</feature>
<dbReference type="AlphaFoldDB" id="A0A4R2HRL8"/>
<dbReference type="RefSeq" id="WP_132209020.1">
    <property type="nucleotide sequence ID" value="NZ_SLWN01000003.1"/>
</dbReference>
<evidence type="ECO:0000313" key="9">
    <source>
        <dbReference type="EMBL" id="TCO33576.1"/>
    </source>
</evidence>
<dbReference type="PANTHER" id="PTHR30193">
    <property type="entry name" value="ABC TRANSPORTER PERMEASE PROTEIN"/>
    <property type="match status" value="1"/>
</dbReference>
<evidence type="ECO:0000256" key="2">
    <source>
        <dbReference type="ARBA" id="ARBA00022448"/>
    </source>
</evidence>
<dbReference type="GO" id="GO:0005886">
    <property type="term" value="C:plasma membrane"/>
    <property type="evidence" value="ECO:0007669"/>
    <property type="project" value="UniProtKB-SubCell"/>
</dbReference>
<feature type="transmembrane region" description="Helical" evidence="7">
    <location>
        <begin position="273"/>
        <end position="293"/>
    </location>
</feature>
<dbReference type="Gene3D" id="1.10.3720.10">
    <property type="entry name" value="MetI-like"/>
    <property type="match status" value="1"/>
</dbReference>
<proteinExistence type="inferred from homology"/>
<keyword evidence="6 7" id="KW-0472">Membrane</keyword>
<feature type="transmembrane region" description="Helical" evidence="7">
    <location>
        <begin position="12"/>
        <end position="34"/>
    </location>
</feature>
<dbReference type="EMBL" id="SLWN01000003">
    <property type="protein sequence ID" value="TCO33576.1"/>
    <property type="molecule type" value="Genomic_DNA"/>
</dbReference>
<dbReference type="CDD" id="cd06261">
    <property type="entry name" value="TM_PBP2"/>
    <property type="match status" value="1"/>
</dbReference>
<evidence type="ECO:0000256" key="1">
    <source>
        <dbReference type="ARBA" id="ARBA00004651"/>
    </source>
</evidence>
<evidence type="ECO:0000256" key="4">
    <source>
        <dbReference type="ARBA" id="ARBA00022692"/>
    </source>
</evidence>
<dbReference type="InterPro" id="IPR000515">
    <property type="entry name" value="MetI-like"/>
</dbReference>
<sequence length="303" mass="33105">MRHGSYRFVASFLAIPLALYAIFVISPFVQAFYYSLTDWTGISPDFKFVGFDNFQTLAHDSVFRQALGHNLILLIGLPLFTIFFALVFAYLLNVGGRANTAGIQGVKGNGFYKLAFFLPQVLAVPVIAVIWSTVMTSTDTGLANSVTKKLGLGTSEFLADPDIALYCVMWVLIWGSVGFYLVLFNAAMSGIPKDIFEAAIIDGAGRLSTFFRITLPLLWDTIQTSWVYLAIIALDAYALVAVMTAGPGGPDNSTQVMGLQIADNGFQYGRAGYASAMGVVLFFLTLIIAAVMLRATRRDRIEY</sequence>
<dbReference type="OrthoDB" id="9804439at2"/>
<evidence type="ECO:0000313" key="10">
    <source>
        <dbReference type="Proteomes" id="UP000294508"/>
    </source>
</evidence>
<keyword evidence="3" id="KW-1003">Cell membrane</keyword>
<evidence type="ECO:0000259" key="8">
    <source>
        <dbReference type="PROSITE" id="PS50928"/>
    </source>
</evidence>